<dbReference type="AlphaFoldDB" id="A0A6G4U3A9"/>
<evidence type="ECO:0000256" key="2">
    <source>
        <dbReference type="SAM" id="Phobius"/>
    </source>
</evidence>
<organism evidence="3 4">
    <name type="scientific">Streptomyces coryli</name>
    <dbReference type="NCBI Taxonomy" id="1128680"/>
    <lineage>
        <taxon>Bacteria</taxon>
        <taxon>Bacillati</taxon>
        <taxon>Actinomycetota</taxon>
        <taxon>Actinomycetes</taxon>
        <taxon>Kitasatosporales</taxon>
        <taxon>Streptomycetaceae</taxon>
        <taxon>Streptomyces</taxon>
    </lineage>
</organism>
<feature type="transmembrane region" description="Helical" evidence="2">
    <location>
        <begin position="503"/>
        <end position="527"/>
    </location>
</feature>
<evidence type="ECO:0000313" key="4">
    <source>
        <dbReference type="Proteomes" id="UP000481583"/>
    </source>
</evidence>
<name>A0A6G4U3A9_9ACTN</name>
<keyword evidence="4" id="KW-1185">Reference proteome</keyword>
<protein>
    <submittedName>
        <fullName evidence="3">Oxidoreductase</fullName>
    </submittedName>
</protein>
<feature type="transmembrane region" description="Helical" evidence="2">
    <location>
        <begin position="472"/>
        <end position="491"/>
    </location>
</feature>
<dbReference type="EMBL" id="JAAKZV010000075">
    <property type="protein sequence ID" value="NGN65848.1"/>
    <property type="molecule type" value="Genomic_DNA"/>
</dbReference>
<gene>
    <name evidence="3" type="ORF">G5C51_18350</name>
</gene>
<evidence type="ECO:0000313" key="3">
    <source>
        <dbReference type="EMBL" id="NGN65848.1"/>
    </source>
</evidence>
<keyword evidence="2" id="KW-0812">Transmembrane</keyword>
<evidence type="ECO:0000256" key="1">
    <source>
        <dbReference type="SAM" id="MobiDB-lite"/>
    </source>
</evidence>
<dbReference type="Proteomes" id="UP000481583">
    <property type="component" value="Unassembled WGS sequence"/>
</dbReference>
<keyword evidence="2" id="KW-0472">Membrane</keyword>
<proteinExistence type="predicted"/>
<sequence>MSTRAAAQGGGGAEPPEELGLTDTEKGLWHAFRTGSMYDLRERDPAHDDPAGLHTWGPERTVRAVLVALLLLDGPPAAPGRVSAIKINGARLTGKLDLSGGNVTPYLELRNCRFEEEVLLPECRVTTARFIACAIPRFEGARLQAEGDLHLPRCTIDSGVRLTDARIGTDLQISQLTVRPDRRGQALAADGITVGQDLTAELLQSYGQVSLRGASIGVSLNLAGSMLRNPYGRRALNAPQLTVERSFHLTPARLRVAPLGEQTPPFGTGSRNFECHGGVRLDDGRFGGMVDFKDARFVMDEDQEISLRRIQTPELRFTGKPPEGGRVVLSGAKVGNLADTYASWPSPGRLQMAGFAYEHLIPTDRFPIAERLEWVAAATAEYSPEPYEQLANVLRRSGEDHDARRVLLAKHRRERETLGPAGKAWGYLQDWAVAYGYRPTRAMLWMAVLWALGTFFFSQVEAQATQKDSDARFNSALYALDILLPVIDLGQETAWQQRGAAQWVSALFVLAGWTLATTVAAGASRLLRRQ</sequence>
<comment type="caution">
    <text evidence="3">The sequence shown here is derived from an EMBL/GenBank/DDBJ whole genome shotgun (WGS) entry which is preliminary data.</text>
</comment>
<reference evidence="3 4" key="1">
    <citation type="submission" date="2020-02" db="EMBL/GenBank/DDBJ databases">
        <title>Whole-genome analyses of novel actinobacteria.</title>
        <authorList>
            <person name="Sahin N."/>
        </authorList>
    </citation>
    <scope>NUCLEOTIDE SEQUENCE [LARGE SCALE GENOMIC DNA]</scope>
    <source>
        <strain evidence="3 4">A7024</strain>
    </source>
</reference>
<keyword evidence="2" id="KW-1133">Transmembrane helix</keyword>
<feature type="transmembrane region" description="Helical" evidence="2">
    <location>
        <begin position="442"/>
        <end position="460"/>
    </location>
</feature>
<accession>A0A6G4U3A9</accession>
<feature type="region of interest" description="Disordered" evidence="1">
    <location>
        <begin position="1"/>
        <end position="20"/>
    </location>
</feature>